<dbReference type="InterPro" id="IPR033900">
    <property type="entry name" value="Gram_neg_porin_domain"/>
</dbReference>
<evidence type="ECO:0000256" key="3">
    <source>
        <dbReference type="ARBA" id="ARBA00022448"/>
    </source>
</evidence>
<evidence type="ECO:0000256" key="5">
    <source>
        <dbReference type="ARBA" id="ARBA00022692"/>
    </source>
</evidence>
<dbReference type="PRINTS" id="PR00182">
    <property type="entry name" value="ECOLNEIPORIN"/>
</dbReference>
<dbReference type="EMBL" id="CP015118">
    <property type="protein sequence ID" value="ARN18830.1"/>
    <property type="molecule type" value="Genomic_DNA"/>
</dbReference>
<dbReference type="PANTHER" id="PTHR34501:SF9">
    <property type="entry name" value="MAJOR OUTER MEMBRANE PROTEIN P.IA"/>
    <property type="match status" value="1"/>
</dbReference>
<dbReference type="KEGG" id="rgu:A4W93_02205"/>
<keyword evidence="10" id="KW-0998">Cell outer membrane</keyword>
<proteinExistence type="predicted"/>
<dbReference type="GO" id="GO:0034220">
    <property type="term" value="P:monoatomic ion transmembrane transport"/>
    <property type="evidence" value="ECO:0007669"/>
    <property type="project" value="InterPro"/>
</dbReference>
<evidence type="ECO:0000256" key="6">
    <source>
        <dbReference type="ARBA" id="ARBA00022729"/>
    </source>
</evidence>
<dbReference type="SUPFAM" id="SSF56935">
    <property type="entry name" value="Porins"/>
    <property type="match status" value="1"/>
</dbReference>
<comment type="subunit">
    <text evidence="2">Homotrimer.</text>
</comment>
<accession>A0A1W6L3R4</accession>
<evidence type="ECO:0000256" key="9">
    <source>
        <dbReference type="ARBA" id="ARBA00023136"/>
    </source>
</evidence>
<dbReference type="STRING" id="946333.A4W93_02205"/>
<evidence type="ECO:0000256" key="1">
    <source>
        <dbReference type="ARBA" id="ARBA00004571"/>
    </source>
</evidence>
<dbReference type="OrthoDB" id="6975458at2"/>
<evidence type="ECO:0000256" key="4">
    <source>
        <dbReference type="ARBA" id="ARBA00022452"/>
    </source>
</evidence>
<dbReference type="Gene3D" id="2.40.160.10">
    <property type="entry name" value="Porin"/>
    <property type="match status" value="1"/>
</dbReference>
<gene>
    <name evidence="11" type="ORF">A4W93_02205</name>
</gene>
<dbReference type="InterPro" id="IPR023614">
    <property type="entry name" value="Porin_dom_sf"/>
</dbReference>
<keyword evidence="3" id="KW-0813">Transport</keyword>
<keyword evidence="4" id="KW-1134">Transmembrane beta strand</keyword>
<dbReference type="GO" id="GO:0009279">
    <property type="term" value="C:cell outer membrane"/>
    <property type="evidence" value="ECO:0007669"/>
    <property type="project" value="UniProtKB-SubCell"/>
</dbReference>
<evidence type="ECO:0000313" key="11">
    <source>
        <dbReference type="EMBL" id="ARN18830.1"/>
    </source>
</evidence>
<dbReference type="GO" id="GO:0015288">
    <property type="term" value="F:porin activity"/>
    <property type="evidence" value="ECO:0007669"/>
    <property type="project" value="UniProtKB-KW"/>
</dbReference>
<keyword evidence="9" id="KW-0472">Membrane</keyword>
<reference evidence="11 12" key="1">
    <citation type="submission" date="2016-04" db="EMBL/GenBank/DDBJ databases">
        <title>Complete genome sequence of natural rubber-degrading, novel Gram-negative bacterium, Rhizobacter gummiphilus strain NS21.</title>
        <authorList>
            <person name="Tabata M."/>
            <person name="Kasai D."/>
            <person name="Fukuda M."/>
        </authorList>
    </citation>
    <scope>NUCLEOTIDE SEQUENCE [LARGE SCALE GENOMIC DNA]</scope>
    <source>
        <strain evidence="11 12">NS21</strain>
    </source>
</reference>
<dbReference type="Proteomes" id="UP000193427">
    <property type="component" value="Chromosome"/>
</dbReference>
<dbReference type="CDD" id="cd00342">
    <property type="entry name" value="gram_neg_porins"/>
    <property type="match status" value="1"/>
</dbReference>
<dbReference type="PANTHER" id="PTHR34501">
    <property type="entry name" value="PROTEIN YDDL-RELATED"/>
    <property type="match status" value="1"/>
</dbReference>
<dbReference type="AlphaFoldDB" id="A0A1W6L3R4"/>
<dbReference type="GO" id="GO:0046930">
    <property type="term" value="C:pore complex"/>
    <property type="evidence" value="ECO:0007669"/>
    <property type="project" value="UniProtKB-KW"/>
</dbReference>
<keyword evidence="12" id="KW-1185">Reference proteome</keyword>
<keyword evidence="6" id="KW-0732">Signal</keyword>
<evidence type="ECO:0000256" key="10">
    <source>
        <dbReference type="ARBA" id="ARBA00023237"/>
    </source>
</evidence>
<dbReference type="RefSeq" id="WP_085749073.1">
    <property type="nucleotide sequence ID" value="NZ_BSPR01000012.1"/>
</dbReference>
<dbReference type="InterPro" id="IPR050298">
    <property type="entry name" value="Gram-neg_bact_OMP"/>
</dbReference>
<sequence length="337" mass="35479">MSRSLRAVAFAAATLCASAGAFAQSSVTLYGLMDAGVRSYQTAGTDKNKEVSSGDMTTSFLGFKGAEDLGGGLSAIFTFEHFFRPDVGQAGRFNGDGFWTRSAYVGLKSEYGAVTFGRNTTPFFVSTLVFNAFGDSFSYSPSILHYFQAGGALVGDSGWSNSVAYKSPSFGGASVNLLANLDENGAGQKGNNFGGNVLYFSGMFSGTVAYQNVKNATGGLAAGLDNQESWQLGGAADFKVVKVFAQYGQVKNEGVAELKNKIFQVGASAPIGNGKVLFAYGQAEAETAATEVTRKTTSVGYDYNLSKRTDVYAVYMNDKKTNLSSGNSYGAGIRLTY</sequence>
<protein>
    <submittedName>
        <fullName evidence="11">Porin</fullName>
    </submittedName>
</protein>
<keyword evidence="7" id="KW-0406">Ion transport</keyword>
<evidence type="ECO:0000256" key="2">
    <source>
        <dbReference type="ARBA" id="ARBA00011233"/>
    </source>
</evidence>
<name>A0A1W6L3R4_9BURK</name>
<evidence type="ECO:0000256" key="8">
    <source>
        <dbReference type="ARBA" id="ARBA00023114"/>
    </source>
</evidence>
<comment type="subcellular location">
    <subcellularLocation>
        <location evidence="1">Cell outer membrane</location>
        <topology evidence="1">Multi-pass membrane protein</topology>
    </subcellularLocation>
</comment>
<keyword evidence="5" id="KW-0812">Transmembrane</keyword>
<evidence type="ECO:0000313" key="12">
    <source>
        <dbReference type="Proteomes" id="UP000193427"/>
    </source>
</evidence>
<organism evidence="11 12">
    <name type="scientific">Piscinibacter gummiphilus</name>
    <dbReference type="NCBI Taxonomy" id="946333"/>
    <lineage>
        <taxon>Bacteria</taxon>
        <taxon>Pseudomonadati</taxon>
        <taxon>Pseudomonadota</taxon>
        <taxon>Betaproteobacteria</taxon>
        <taxon>Burkholderiales</taxon>
        <taxon>Sphaerotilaceae</taxon>
        <taxon>Piscinibacter</taxon>
    </lineage>
</organism>
<dbReference type="InterPro" id="IPR001702">
    <property type="entry name" value="Porin_Gram-ve"/>
</dbReference>
<keyword evidence="8" id="KW-0626">Porin</keyword>
<dbReference type="Pfam" id="PF13609">
    <property type="entry name" value="Porin_4"/>
    <property type="match status" value="1"/>
</dbReference>
<evidence type="ECO:0000256" key="7">
    <source>
        <dbReference type="ARBA" id="ARBA00023065"/>
    </source>
</evidence>